<dbReference type="PATRIC" id="fig|742737.3.peg.1234"/>
<dbReference type="Proteomes" id="UP000005384">
    <property type="component" value="Unassembled WGS sequence"/>
</dbReference>
<dbReference type="HOGENOM" id="CLU_2598348_0_0_9"/>
<keyword evidence="2" id="KW-1185">Reference proteome</keyword>
<evidence type="ECO:0000313" key="1">
    <source>
        <dbReference type="EMBL" id="EHI60663.1"/>
    </source>
</evidence>
<protein>
    <submittedName>
        <fullName evidence="1">Uncharacterized protein</fullName>
    </submittedName>
</protein>
<name>G5ICP2_9FIRM</name>
<dbReference type="AlphaFoldDB" id="G5ICP2"/>
<comment type="caution">
    <text evidence="1">The sequence shown here is derived from an EMBL/GenBank/DDBJ whole genome shotgun (WGS) entry which is preliminary data.</text>
</comment>
<sequence>MESIKIRPFTHPMIEVMNMIDNHELPIGFTMELAQHSDILNRFATLPKPEQEQIVNGAREVESRDEMRNYVENMFRG</sequence>
<organism evidence="1 2">
    <name type="scientific">Hungatella hathewayi WAL-18680</name>
    <dbReference type="NCBI Taxonomy" id="742737"/>
    <lineage>
        <taxon>Bacteria</taxon>
        <taxon>Bacillati</taxon>
        <taxon>Bacillota</taxon>
        <taxon>Clostridia</taxon>
        <taxon>Lachnospirales</taxon>
        <taxon>Lachnospiraceae</taxon>
        <taxon>Hungatella</taxon>
    </lineage>
</organism>
<proteinExistence type="predicted"/>
<gene>
    <name evidence="1" type="ORF">HMPREF9473_01227</name>
</gene>
<evidence type="ECO:0000313" key="2">
    <source>
        <dbReference type="Proteomes" id="UP000005384"/>
    </source>
</evidence>
<reference evidence="1 2" key="1">
    <citation type="submission" date="2011-08" db="EMBL/GenBank/DDBJ databases">
        <title>The Genome Sequence of Clostridium hathewayi WAL-18680.</title>
        <authorList>
            <consortium name="The Broad Institute Genome Sequencing Platform"/>
            <person name="Earl A."/>
            <person name="Ward D."/>
            <person name="Feldgarden M."/>
            <person name="Gevers D."/>
            <person name="Finegold S.M."/>
            <person name="Summanen P.H."/>
            <person name="Molitoris D.R."/>
            <person name="Song M."/>
            <person name="Daigneault M."/>
            <person name="Allen-Vercoe E."/>
            <person name="Young S.K."/>
            <person name="Zeng Q."/>
            <person name="Gargeya S."/>
            <person name="Fitzgerald M."/>
            <person name="Haas B."/>
            <person name="Abouelleil A."/>
            <person name="Alvarado L."/>
            <person name="Arachchi H.M."/>
            <person name="Berlin A."/>
            <person name="Brown A."/>
            <person name="Chapman S.B."/>
            <person name="Chen Z."/>
            <person name="Dunbar C."/>
            <person name="Freedman E."/>
            <person name="Gearin G."/>
            <person name="Gellesch M."/>
            <person name="Goldberg J."/>
            <person name="Griggs A."/>
            <person name="Gujja S."/>
            <person name="Heiman D."/>
            <person name="Howarth C."/>
            <person name="Larson L."/>
            <person name="Lui A."/>
            <person name="MacDonald P.J.P."/>
            <person name="Montmayeur A."/>
            <person name="Murphy C."/>
            <person name="Neiman D."/>
            <person name="Pearson M."/>
            <person name="Priest M."/>
            <person name="Roberts A."/>
            <person name="Saif S."/>
            <person name="Shea T."/>
            <person name="Shenoy N."/>
            <person name="Sisk P."/>
            <person name="Stolte C."/>
            <person name="Sykes S."/>
            <person name="Wortman J."/>
            <person name="Nusbaum C."/>
            <person name="Birren B."/>
        </authorList>
    </citation>
    <scope>NUCLEOTIDE SEQUENCE [LARGE SCALE GENOMIC DNA]</scope>
    <source>
        <strain evidence="1 2">WAL-18680</strain>
    </source>
</reference>
<accession>G5ICP2</accession>
<dbReference type="EMBL" id="ADLN01000012">
    <property type="protein sequence ID" value="EHI60663.1"/>
    <property type="molecule type" value="Genomic_DNA"/>
</dbReference>